<sequence length="45" mass="4593">MPAALSGQAAFGDILRWALALLPLTLQSAGARGSKGVDITAKELI</sequence>
<proteinExistence type="predicted"/>
<protein>
    <submittedName>
        <fullName evidence="1">Uncharacterized protein</fullName>
    </submittedName>
</protein>
<dbReference type="Proteomes" id="UP000596427">
    <property type="component" value="Chromosome"/>
</dbReference>
<gene>
    <name evidence="1" type="ORF">EZH22_07315</name>
</gene>
<dbReference type="EMBL" id="CP063362">
    <property type="protein sequence ID" value="QRG08131.1"/>
    <property type="molecule type" value="Genomic_DNA"/>
</dbReference>
<dbReference type="RefSeq" id="WP_203195042.1">
    <property type="nucleotide sequence ID" value="NZ_CP063362.1"/>
</dbReference>
<dbReference type="KEGG" id="xdi:EZH22_07315"/>
<name>A0A974PRD1_9HYPH</name>
<evidence type="ECO:0000313" key="2">
    <source>
        <dbReference type="Proteomes" id="UP000596427"/>
    </source>
</evidence>
<dbReference type="AlphaFoldDB" id="A0A974PRD1"/>
<organism evidence="1 2">
    <name type="scientific">Xanthobacter dioxanivorans</name>
    <dbReference type="NCBI Taxonomy" id="2528964"/>
    <lineage>
        <taxon>Bacteria</taxon>
        <taxon>Pseudomonadati</taxon>
        <taxon>Pseudomonadota</taxon>
        <taxon>Alphaproteobacteria</taxon>
        <taxon>Hyphomicrobiales</taxon>
        <taxon>Xanthobacteraceae</taxon>
        <taxon>Xanthobacter</taxon>
    </lineage>
</organism>
<reference evidence="1 2" key="1">
    <citation type="submission" date="2020-10" db="EMBL/GenBank/DDBJ databases">
        <title>Degradation of 1,4-Dioxane by Xanthobacter sp. YN2, via a Novel Group-2 Soluble Di-Iron Monooxygenase.</title>
        <authorList>
            <person name="Ma F."/>
            <person name="Wang Y."/>
            <person name="Yang J."/>
            <person name="Guo H."/>
            <person name="Su D."/>
            <person name="Yu L."/>
        </authorList>
    </citation>
    <scope>NUCLEOTIDE SEQUENCE [LARGE SCALE GENOMIC DNA]</scope>
    <source>
        <strain evidence="1 2">YN2</strain>
    </source>
</reference>
<keyword evidence="2" id="KW-1185">Reference proteome</keyword>
<accession>A0A974PRD1</accession>
<evidence type="ECO:0000313" key="1">
    <source>
        <dbReference type="EMBL" id="QRG08131.1"/>
    </source>
</evidence>